<dbReference type="SUPFAM" id="SSF53474">
    <property type="entry name" value="alpha/beta-Hydrolases"/>
    <property type="match status" value="1"/>
</dbReference>
<dbReference type="EMBL" id="OX451738">
    <property type="protein sequence ID" value="CAI8601905.1"/>
    <property type="molecule type" value="Genomic_DNA"/>
</dbReference>
<dbReference type="Pfam" id="PF01764">
    <property type="entry name" value="Lipase_3"/>
    <property type="match status" value="1"/>
</dbReference>
<evidence type="ECO:0000256" key="2">
    <source>
        <dbReference type="SAM" id="MobiDB-lite"/>
    </source>
</evidence>
<dbReference type="InterPro" id="IPR002921">
    <property type="entry name" value="Fungal_lipase-type"/>
</dbReference>
<proteinExistence type="predicted"/>
<dbReference type="Gene3D" id="2.60.40.150">
    <property type="entry name" value="C2 domain"/>
    <property type="match status" value="1"/>
</dbReference>
<dbReference type="Pfam" id="PF00168">
    <property type="entry name" value="C2"/>
    <property type="match status" value="1"/>
</dbReference>
<dbReference type="InterPro" id="IPR035892">
    <property type="entry name" value="C2_domain_sf"/>
</dbReference>
<dbReference type="InterPro" id="IPR000008">
    <property type="entry name" value="C2_dom"/>
</dbReference>
<feature type="region of interest" description="Disordered" evidence="2">
    <location>
        <begin position="487"/>
        <end position="528"/>
    </location>
</feature>
<organism evidence="4 5">
    <name type="scientific">Vicia faba</name>
    <name type="common">Broad bean</name>
    <name type="synonym">Faba vulgaris</name>
    <dbReference type="NCBI Taxonomy" id="3906"/>
    <lineage>
        <taxon>Eukaryota</taxon>
        <taxon>Viridiplantae</taxon>
        <taxon>Streptophyta</taxon>
        <taxon>Embryophyta</taxon>
        <taxon>Tracheophyta</taxon>
        <taxon>Spermatophyta</taxon>
        <taxon>Magnoliopsida</taxon>
        <taxon>eudicotyledons</taxon>
        <taxon>Gunneridae</taxon>
        <taxon>Pentapetalae</taxon>
        <taxon>rosids</taxon>
        <taxon>fabids</taxon>
        <taxon>Fabales</taxon>
        <taxon>Fabaceae</taxon>
        <taxon>Papilionoideae</taxon>
        <taxon>50 kb inversion clade</taxon>
        <taxon>NPAAA clade</taxon>
        <taxon>Hologalegina</taxon>
        <taxon>IRL clade</taxon>
        <taxon>Fabeae</taxon>
        <taxon>Vicia</taxon>
    </lineage>
</organism>
<dbReference type="PANTHER" id="PTHR47759:SF2">
    <property type="entry name" value="TRIGLYCERIDE LIPASE"/>
    <property type="match status" value="1"/>
</dbReference>
<dbReference type="SUPFAM" id="SSF49562">
    <property type="entry name" value="C2 domain (Calcium/lipid-binding domain, CaLB)"/>
    <property type="match status" value="1"/>
</dbReference>
<dbReference type="InterPro" id="IPR029058">
    <property type="entry name" value="AB_hydrolase_fold"/>
</dbReference>
<name>A0AAV0ZZ54_VICFA</name>
<dbReference type="GO" id="GO:0006629">
    <property type="term" value="P:lipid metabolic process"/>
    <property type="evidence" value="ECO:0007669"/>
    <property type="project" value="InterPro"/>
</dbReference>
<feature type="compositionally biased region" description="Basic and acidic residues" evidence="2">
    <location>
        <begin position="487"/>
        <end position="500"/>
    </location>
</feature>
<accession>A0AAV0ZZ54</accession>
<keyword evidence="1" id="KW-0378">Hydrolase</keyword>
<gene>
    <name evidence="4" type="ORF">VFH_III016200</name>
</gene>
<dbReference type="AlphaFoldDB" id="A0AAV0ZZ54"/>
<evidence type="ECO:0000313" key="5">
    <source>
        <dbReference type="Proteomes" id="UP001157006"/>
    </source>
</evidence>
<dbReference type="Gene3D" id="3.40.50.1820">
    <property type="entry name" value="alpha/beta hydrolase"/>
    <property type="match status" value="1"/>
</dbReference>
<dbReference type="PROSITE" id="PS50004">
    <property type="entry name" value="C2"/>
    <property type="match status" value="1"/>
</dbReference>
<dbReference type="SMART" id="SM00239">
    <property type="entry name" value="C2"/>
    <property type="match status" value="1"/>
</dbReference>
<feature type="compositionally biased region" description="Polar residues" evidence="2">
    <location>
        <begin position="509"/>
        <end position="527"/>
    </location>
</feature>
<keyword evidence="5" id="KW-1185">Reference proteome</keyword>
<dbReference type="PANTHER" id="PTHR47759">
    <property type="entry name" value="OS04G0509100 PROTEIN"/>
    <property type="match status" value="1"/>
</dbReference>
<sequence length="853" mass="96098">MNSLQFRYALSPHSTNPRFSRTFPPLFHFPTNSRFLSFTEINATRRIARRKQGFSIRCSSKTDSQIEKNDERPPFDINLAVILAGFAFEAYTTPPENLGRREVDAAGSKTIYLSEEFFRELYDGQLFIKLKKGSSFPAMDPWGTSDPYVVIQMDSQSAKSNIKWGTKEPTWNEEFTLNFKRSSNKALQIAAWDANLVTPHKRMGNAVVDLQWLCDGDTHEILVELEGMGGGGEVWLEVKYKTFDEIDDEKKWWKIPFVSDFLKKNGFDSALRKVIGSDTVQVSQFVEYAFGQLKSFNNEKGRMSDNDKYDIESSEQSNESAFMLKTPSLEAGSSEFSSEQRNMEEFRSRYSETGNEHALKLSPQASEEELSNQRFWMNFSNVINANIVQKLGFSVPEKLKWDGLEFLNKIGSQSQDIAEDVYIQSGLAMPGGTEEPDNKTSGQPAIAAIQASLPEVKKASEILMKQTESILGGLMLLTATVSKMKDEGRFSEEKKTKGDSSKGVGCDVQYSTSEKSPSPENGSLLNDKQTEEMRALFSTAESAMEAWTMLATSLGHPSFIKSEFEKICFLDNASTDTQVAVWRDSVRRRLVIAFRGTEQTAWKDLVTDLMLVPAGLNPERIGGDFKQEVQVHSGFLSAYDSVRTRIISLIRLAIGYVDDHSEFTYKWHIYITGHSLGGALATLLALELSSNQLVKRGAISITMYNFGSPRVGNKRFAEVYNEKVKDSWRVVNHRDIIPTIPRLMGYCHVNQPLFLAAGVPTNSLENKDILGDGYEGDVLGESTPDVIVNEFIKGEMELIEKLLQTEINIFRSIRDGSAYMQHMEDFYYITLLENVRSNYQVASRSQDVNTSLS</sequence>
<feature type="domain" description="C2" evidence="3">
    <location>
        <begin position="107"/>
        <end position="223"/>
    </location>
</feature>
<reference evidence="4 5" key="1">
    <citation type="submission" date="2023-01" db="EMBL/GenBank/DDBJ databases">
        <authorList>
            <person name="Kreplak J."/>
        </authorList>
    </citation>
    <scope>NUCLEOTIDE SEQUENCE [LARGE SCALE GENOMIC DNA]</scope>
</reference>
<dbReference type="CDD" id="cd00519">
    <property type="entry name" value="Lipase_3"/>
    <property type="match status" value="1"/>
</dbReference>
<protein>
    <recommendedName>
        <fullName evidence="3">C2 domain-containing protein</fullName>
    </recommendedName>
</protein>
<dbReference type="Proteomes" id="UP001157006">
    <property type="component" value="Chromosome 3"/>
</dbReference>
<evidence type="ECO:0000259" key="3">
    <source>
        <dbReference type="PROSITE" id="PS50004"/>
    </source>
</evidence>
<evidence type="ECO:0000256" key="1">
    <source>
        <dbReference type="ARBA" id="ARBA00022801"/>
    </source>
</evidence>
<evidence type="ECO:0000313" key="4">
    <source>
        <dbReference type="EMBL" id="CAI8601905.1"/>
    </source>
</evidence>
<dbReference type="GO" id="GO:0016787">
    <property type="term" value="F:hydrolase activity"/>
    <property type="evidence" value="ECO:0007669"/>
    <property type="project" value="UniProtKB-KW"/>
</dbReference>
<dbReference type="CDD" id="cd00030">
    <property type="entry name" value="C2"/>
    <property type="match status" value="1"/>
</dbReference>